<accession>A0A5B7CIG9</accession>
<organism evidence="1 2">
    <name type="scientific">Portunus trituberculatus</name>
    <name type="common">Swimming crab</name>
    <name type="synonym">Neptunus trituberculatus</name>
    <dbReference type="NCBI Taxonomy" id="210409"/>
    <lineage>
        <taxon>Eukaryota</taxon>
        <taxon>Metazoa</taxon>
        <taxon>Ecdysozoa</taxon>
        <taxon>Arthropoda</taxon>
        <taxon>Crustacea</taxon>
        <taxon>Multicrustacea</taxon>
        <taxon>Malacostraca</taxon>
        <taxon>Eumalacostraca</taxon>
        <taxon>Eucarida</taxon>
        <taxon>Decapoda</taxon>
        <taxon>Pleocyemata</taxon>
        <taxon>Brachyura</taxon>
        <taxon>Eubrachyura</taxon>
        <taxon>Portunoidea</taxon>
        <taxon>Portunidae</taxon>
        <taxon>Portuninae</taxon>
        <taxon>Portunus</taxon>
    </lineage>
</organism>
<evidence type="ECO:0000313" key="2">
    <source>
        <dbReference type="Proteomes" id="UP000324222"/>
    </source>
</evidence>
<proteinExistence type="predicted"/>
<dbReference type="AlphaFoldDB" id="A0A5B7CIG9"/>
<keyword evidence="2" id="KW-1185">Reference proteome</keyword>
<gene>
    <name evidence="1" type="ORF">E2C01_001783</name>
</gene>
<reference evidence="1 2" key="1">
    <citation type="submission" date="2019-05" db="EMBL/GenBank/DDBJ databases">
        <title>Another draft genome of Portunus trituberculatus and its Hox gene families provides insights of decapod evolution.</title>
        <authorList>
            <person name="Jeong J.-H."/>
            <person name="Song I."/>
            <person name="Kim S."/>
            <person name="Choi T."/>
            <person name="Kim D."/>
            <person name="Ryu S."/>
            <person name="Kim W."/>
        </authorList>
    </citation>
    <scope>NUCLEOTIDE SEQUENCE [LARGE SCALE GENOMIC DNA]</scope>
    <source>
        <tissue evidence="1">Muscle</tissue>
    </source>
</reference>
<name>A0A5B7CIG9_PORTR</name>
<sequence>MVGGGLGCKGLRFRSVLPSGTLQDTSFSLTWVSVHVPDETCKLSLKGKLAQMKVKITLKINSRDQTAHLVAMQKIIEWV</sequence>
<comment type="caution">
    <text evidence="1">The sequence shown here is derived from an EMBL/GenBank/DDBJ whole genome shotgun (WGS) entry which is preliminary data.</text>
</comment>
<dbReference type="EMBL" id="VSRR010000058">
    <property type="protein sequence ID" value="MPC09180.1"/>
    <property type="molecule type" value="Genomic_DNA"/>
</dbReference>
<evidence type="ECO:0000313" key="1">
    <source>
        <dbReference type="EMBL" id="MPC09180.1"/>
    </source>
</evidence>
<dbReference type="Proteomes" id="UP000324222">
    <property type="component" value="Unassembled WGS sequence"/>
</dbReference>
<protein>
    <submittedName>
        <fullName evidence="1">Uncharacterized protein</fullName>
    </submittedName>
</protein>